<dbReference type="PANTHER" id="PTHR11071">
    <property type="entry name" value="PEPTIDYL-PROLYL CIS-TRANS ISOMERASE"/>
    <property type="match status" value="1"/>
</dbReference>
<dbReference type="GO" id="GO:0046902">
    <property type="term" value="P:regulation of mitochondrial membrane permeability"/>
    <property type="evidence" value="ECO:0007669"/>
    <property type="project" value="UniProtKB-ARBA"/>
</dbReference>
<comment type="subunit">
    <text evidence="5">Associates with the mitochondrial membrane ATP synthase F(1)F(0) ATP synthase; the association is increased by inorganic phosphate (Pi) and decreased by cyclosporin A (CsA). Interacts with ATP5F1B; ATP5PD and ATP5PO. Interacts with SLC25A3; the interaction is impaired by CsA. Interacts with BCL2; the interaction is impaired by CsA. Interacts with TP53; the association implicates preferentially tetrameric TP53, is induced by oxidative stress and is impaired by CsA. Interacts with C1QBP. Interacts with MCUR1. Component of the mitochondrial permeability transition pore complex (mPTPC), at least composed of SPG7, VDAC1 and PPIF. Interacts with SPG7.</text>
</comment>
<comment type="function">
    <text evidence="4">PPIase that catalyzes the cis-trans isomerization of proline imidic peptide bonds in oligopeptides and may therefore assist protein folding. Involved in regulation of the mitochondrial permeability transition pore (mPTP). It is proposed that its association with the mPTP is masking a binding site for inhibiting inorganic phosphate (Pi) and promotes the open probability of the mPTP leading to apoptosis or necrosis; the requirement of the PPIase activity for this function is debated. In cooperation with mitochondrial p53/TP53 is involved in activating oxidative stress-induced necrosis. Involved in modulation of mitochondrial membrane F(1)F(0) ATP synthase activity and regulation of mitochondrial matrix adenine nucleotide levels. Has anti-apoptotic activity independently of mPTP and in cooperation with BCL2 inhibits cytochrome c-dependent apoptosis.</text>
</comment>
<comment type="function">
    <text evidence="6">PPIases accelerate the folding of proteins. It catalyzes the cis-trans isomerization of proline imidic peptide bonds in oligopeptides.</text>
</comment>
<dbReference type="Gene3D" id="2.40.100.10">
    <property type="entry name" value="Cyclophilin-like"/>
    <property type="match status" value="1"/>
</dbReference>
<dbReference type="SUPFAM" id="SSF50891">
    <property type="entry name" value="Cyclophilin-like"/>
    <property type="match status" value="1"/>
</dbReference>
<dbReference type="FunFam" id="2.40.100.10:FF:000002">
    <property type="entry name" value="Peptidyl-prolyl cis-trans isomerase"/>
    <property type="match status" value="1"/>
</dbReference>
<sequence>MADKPKMADASGKDNMADANNKKQQRTCLCSRAVTVALVVSVVLICVGVALVAGFHFGLRKAEPKPNPTVFFDITIGGTPAGRIVFELRADVVPKTAENFRALCTGEKGRGTWGEPLHYKGVIFHRCIPGFMVQGGDIQFNNGSGGESIYGGEFPDENFKLNHTGAGILSMANAGPDTNGSQFFITVEKTAWLDGRHVVFGKVIRGYDVVEKIEAAGSPNGTTSARVLIANSGQLT</sequence>
<dbReference type="PANTHER" id="PTHR11071:SF561">
    <property type="entry name" value="PEPTIDYL-PROLYL CIS-TRANS ISOMERASE D-RELATED"/>
    <property type="match status" value="1"/>
</dbReference>
<dbReference type="InterPro" id="IPR002130">
    <property type="entry name" value="Cyclophilin-type_PPIase_dom"/>
</dbReference>
<evidence type="ECO:0000256" key="6">
    <source>
        <dbReference type="RuleBase" id="RU363019"/>
    </source>
</evidence>
<dbReference type="CDD" id="cd01926">
    <property type="entry name" value="cyclophilin_ABH_like"/>
    <property type="match status" value="1"/>
</dbReference>
<keyword evidence="7" id="KW-0472">Membrane</keyword>
<dbReference type="InterPro" id="IPR029000">
    <property type="entry name" value="Cyclophilin-like_dom_sf"/>
</dbReference>
<name>A0A8J9VHK9_BRALA</name>
<feature type="domain" description="PPIase cyclophilin-type" evidence="8">
    <location>
        <begin position="71"/>
        <end position="234"/>
    </location>
</feature>
<accession>A0A8J9VHK9</accession>
<keyword evidence="10" id="KW-1185">Reference proteome</keyword>
<evidence type="ECO:0000259" key="8">
    <source>
        <dbReference type="PROSITE" id="PS50072"/>
    </source>
</evidence>
<dbReference type="AlphaFoldDB" id="A0A8J9VHK9"/>
<dbReference type="GO" id="GO:0006457">
    <property type="term" value="P:protein folding"/>
    <property type="evidence" value="ECO:0007669"/>
    <property type="project" value="TreeGrafter"/>
</dbReference>
<evidence type="ECO:0000256" key="7">
    <source>
        <dbReference type="SAM" id="Phobius"/>
    </source>
</evidence>
<evidence type="ECO:0000256" key="4">
    <source>
        <dbReference type="ARBA" id="ARBA00056702"/>
    </source>
</evidence>
<dbReference type="OrthoDB" id="193499at2759"/>
<reference evidence="9" key="1">
    <citation type="submission" date="2022-01" db="EMBL/GenBank/DDBJ databases">
        <authorList>
            <person name="Braso-Vives M."/>
        </authorList>
    </citation>
    <scope>NUCLEOTIDE SEQUENCE</scope>
</reference>
<keyword evidence="7" id="KW-1133">Transmembrane helix</keyword>
<evidence type="ECO:0000256" key="1">
    <source>
        <dbReference type="ARBA" id="ARBA00007365"/>
    </source>
</evidence>
<evidence type="ECO:0000256" key="2">
    <source>
        <dbReference type="ARBA" id="ARBA00023110"/>
    </source>
</evidence>
<dbReference type="GO" id="GO:0005739">
    <property type="term" value="C:mitochondrion"/>
    <property type="evidence" value="ECO:0007669"/>
    <property type="project" value="TreeGrafter"/>
</dbReference>
<evidence type="ECO:0000313" key="9">
    <source>
        <dbReference type="EMBL" id="CAH1240484.1"/>
    </source>
</evidence>
<organism evidence="9 10">
    <name type="scientific">Branchiostoma lanceolatum</name>
    <name type="common">Common lancelet</name>
    <name type="synonym">Amphioxus lanceolatum</name>
    <dbReference type="NCBI Taxonomy" id="7740"/>
    <lineage>
        <taxon>Eukaryota</taxon>
        <taxon>Metazoa</taxon>
        <taxon>Chordata</taxon>
        <taxon>Cephalochordata</taxon>
        <taxon>Leptocardii</taxon>
        <taxon>Amphioxiformes</taxon>
        <taxon>Branchiostomatidae</taxon>
        <taxon>Branchiostoma</taxon>
    </lineage>
</organism>
<dbReference type="GO" id="GO:0016018">
    <property type="term" value="F:cyclosporin A binding"/>
    <property type="evidence" value="ECO:0007669"/>
    <property type="project" value="TreeGrafter"/>
</dbReference>
<evidence type="ECO:0000256" key="5">
    <source>
        <dbReference type="ARBA" id="ARBA00063464"/>
    </source>
</evidence>
<dbReference type="GO" id="GO:0003755">
    <property type="term" value="F:peptidyl-prolyl cis-trans isomerase activity"/>
    <property type="evidence" value="ECO:0007669"/>
    <property type="project" value="UniProtKB-UniRule"/>
</dbReference>
<dbReference type="PROSITE" id="PS50072">
    <property type="entry name" value="CSA_PPIASE_2"/>
    <property type="match status" value="1"/>
</dbReference>
<dbReference type="PRINTS" id="PR00153">
    <property type="entry name" value="CSAPPISMRASE"/>
</dbReference>
<evidence type="ECO:0000256" key="3">
    <source>
        <dbReference type="ARBA" id="ARBA00023235"/>
    </source>
</evidence>
<comment type="similarity">
    <text evidence="1 6">Belongs to the cyclophilin-type PPIase family.</text>
</comment>
<keyword evidence="2 6" id="KW-0697">Rotamase</keyword>
<dbReference type="EC" id="5.2.1.8" evidence="6"/>
<keyword evidence="3 6" id="KW-0413">Isomerase</keyword>
<dbReference type="EMBL" id="OV696696">
    <property type="protein sequence ID" value="CAH1240484.1"/>
    <property type="molecule type" value="Genomic_DNA"/>
</dbReference>
<gene>
    <name evidence="9" type="primary">PPIA</name>
    <name evidence="9" type="ORF">BLAG_LOCUS4440</name>
</gene>
<feature type="transmembrane region" description="Helical" evidence="7">
    <location>
        <begin position="33"/>
        <end position="59"/>
    </location>
</feature>
<protein>
    <recommendedName>
        <fullName evidence="6">Peptidyl-prolyl cis-trans isomerase</fullName>
        <shortName evidence="6">PPIase</shortName>
        <ecNumber evidence="6">5.2.1.8</ecNumber>
    </recommendedName>
</protein>
<dbReference type="Pfam" id="PF00160">
    <property type="entry name" value="Pro_isomerase"/>
    <property type="match status" value="1"/>
</dbReference>
<proteinExistence type="inferred from homology"/>
<comment type="catalytic activity">
    <reaction evidence="6">
        <text>[protein]-peptidylproline (omega=180) = [protein]-peptidylproline (omega=0)</text>
        <dbReference type="Rhea" id="RHEA:16237"/>
        <dbReference type="Rhea" id="RHEA-COMP:10747"/>
        <dbReference type="Rhea" id="RHEA-COMP:10748"/>
        <dbReference type="ChEBI" id="CHEBI:83833"/>
        <dbReference type="ChEBI" id="CHEBI:83834"/>
        <dbReference type="EC" id="5.2.1.8"/>
    </reaction>
</comment>
<keyword evidence="7" id="KW-0812">Transmembrane</keyword>
<evidence type="ECO:0000313" key="10">
    <source>
        <dbReference type="Proteomes" id="UP000838412"/>
    </source>
</evidence>
<dbReference type="Proteomes" id="UP000838412">
    <property type="component" value="Chromosome 11"/>
</dbReference>